<feature type="region of interest" description="Disordered" evidence="7">
    <location>
        <begin position="138"/>
        <end position="159"/>
    </location>
</feature>
<evidence type="ECO:0000313" key="10">
    <source>
        <dbReference type="EMBL" id="KAG8465824.1"/>
    </source>
</evidence>
<evidence type="ECO:0000256" key="2">
    <source>
        <dbReference type="ARBA" id="ARBA00004319"/>
    </source>
</evidence>
<dbReference type="InterPro" id="IPR017937">
    <property type="entry name" value="Thioredoxin_CS"/>
</dbReference>
<reference evidence="10" key="1">
    <citation type="submission" date="2021-05" db="EMBL/GenBank/DDBJ databases">
        <title>The genome of the haptophyte Pavlova lutheri (Diacronema luteri, Pavlovales) - a model for lipid biosynthesis in eukaryotic algae.</title>
        <authorList>
            <person name="Hulatt C.J."/>
            <person name="Posewitz M.C."/>
        </authorList>
    </citation>
    <scope>NUCLEOTIDE SEQUENCE</scope>
    <source>
        <strain evidence="10">NIVA-4/92</strain>
    </source>
</reference>
<evidence type="ECO:0000256" key="3">
    <source>
        <dbReference type="ARBA" id="ARBA00012723"/>
    </source>
</evidence>
<feature type="signal peptide" evidence="8">
    <location>
        <begin position="1"/>
        <end position="18"/>
    </location>
</feature>
<dbReference type="Gene3D" id="3.40.30.10">
    <property type="entry name" value="Glutaredoxin"/>
    <property type="match status" value="2"/>
</dbReference>
<dbReference type="GO" id="GO:0034976">
    <property type="term" value="P:response to endoplasmic reticulum stress"/>
    <property type="evidence" value="ECO:0007669"/>
    <property type="project" value="TreeGrafter"/>
</dbReference>
<keyword evidence="11" id="KW-1185">Reference proteome</keyword>
<organism evidence="10 11">
    <name type="scientific">Diacronema lutheri</name>
    <name type="common">Unicellular marine alga</name>
    <name type="synonym">Monochrysis lutheri</name>
    <dbReference type="NCBI Taxonomy" id="2081491"/>
    <lineage>
        <taxon>Eukaryota</taxon>
        <taxon>Haptista</taxon>
        <taxon>Haptophyta</taxon>
        <taxon>Pavlovophyceae</taxon>
        <taxon>Pavlovales</taxon>
        <taxon>Pavlovaceae</taxon>
        <taxon>Diacronema</taxon>
    </lineage>
</organism>
<comment type="subcellular location">
    <subcellularLocation>
        <location evidence="2">Endoplasmic reticulum lumen</location>
    </subcellularLocation>
</comment>
<dbReference type="Pfam" id="PF00085">
    <property type="entry name" value="Thioredoxin"/>
    <property type="match status" value="2"/>
</dbReference>
<gene>
    <name evidence="10" type="ORF">KFE25_005394</name>
</gene>
<keyword evidence="8" id="KW-0732">Signal</keyword>
<evidence type="ECO:0000256" key="6">
    <source>
        <dbReference type="ARBA" id="ARBA00023284"/>
    </source>
</evidence>
<sequence>MPDMRTALWLASVGAASALYSARDGVVLVDGASFQKEVLDFDGVVAVEFYAPWCGHCKSLVPDWARAAKALKGVVKVAAVDATAEEALARKYGIKGFPTIKLFGADKRRPSDYGGARDAPSIVQSCLNAARELVGSRIGGQGGGGGGGGGGAGTGDGRTARGEFGGSAVAQLDASSFKRVVLESAVPFLVSFYAPWCGHCKRLEPEWKGAAEALGASFGIGAVDATAEQALAQQYGVQGYPTIKLFWRGEATDYHGEREADGIVDFAYAKLEELGLGGADVAQLTAPEVWASACASKRNRLCVLAFLPHILDSAAAGRTAYLETLGAAARKSRRSPVTFLWAEAGSQPELERALGGPGLFPTLVAVSADKGRYAQMRDAFDERHIGAFLMGVLTGRTATSDLGSLGALATVEPWDGQDGTPLDEEPLDAYDDVELDG</sequence>
<dbReference type="InterPro" id="IPR036249">
    <property type="entry name" value="Thioredoxin-like_sf"/>
</dbReference>
<evidence type="ECO:0000259" key="9">
    <source>
        <dbReference type="PROSITE" id="PS51352"/>
    </source>
</evidence>
<dbReference type="PRINTS" id="PR00421">
    <property type="entry name" value="THIOREDOXIN"/>
</dbReference>
<comment type="catalytic activity">
    <reaction evidence="1">
        <text>Catalyzes the rearrangement of -S-S- bonds in proteins.</text>
        <dbReference type="EC" id="5.3.4.1"/>
    </reaction>
</comment>
<dbReference type="SUPFAM" id="SSF52833">
    <property type="entry name" value="Thioredoxin-like"/>
    <property type="match status" value="2"/>
</dbReference>
<dbReference type="CDD" id="cd03001">
    <property type="entry name" value="PDI_a_P5"/>
    <property type="match status" value="1"/>
</dbReference>
<keyword evidence="4" id="KW-1015">Disulfide bond</keyword>
<feature type="compositionally biased region" description="Gly residues" evidence="7">
    <location>
        <begin position="138"/>
        <end position="156"/>
    </location>
</feature>
<evidence type="ECO:0000256" key="5">
    <source>
        <dbReference type="ARBA" id="ARBA00023235"/>
    </source>
</evidence>
<dbReference type="GO" id="GO:0003756">
    <property type="term" value="F:protein disulfide isomerase activity"/>
    <property type="evidence" value="ECO:0007669"/>
    <property type="project" value="UniProtKB-EC"/>
</dbReference>
<feature type="compositionally biased region" description="Acidic residues" evidence="7">
    <location>
        <begin position="421"/>
        <end position="437"/>
    </location>
</feature>
<dbReference type="Pfam" id="PF24541">
    <property type="entry name" value="Thioredox_PDIA6_C"/>
    <property type="match status" value="1"/>
</dbReference>
<dbReference type="Proteomes" id="UP000751190">
    <property type="component" value="Unassembled WGS sequence"/>
</dbReference>
<comment type="caution">
    <text evidence="10">The sequence shown here is derived from an EMBL/GenBank/DDBJ whole genome shotgun (WGS) entry which is preliminary data.</text>
</comment>
<dbReference type="InterPro" id="IPR057305">
    <property type="entry name" value="Thioredox_PDIA6_C"/>
</dbReference>
<evidence type="ECO:0000256" key="7">
    <source>
        <dbReference type="SAM" id="MobiDB-lite"/>
    </source>
</evidence>
<feature type="domain" description="Thioredoxin" evidence="9">
    <location>
        <begin position="168"/>
        <end position="272"/>
    </location>
</feature>
<dbReference type="GO" id="GO:0005788">
    <property type="term" value="C:endoplasmic reticulum lumen"/>
    <property type="evidence" value="ECO:0007669"/>
    <property type="project" value="UniProtKB-SubCell"/>
</dbReference>
<feature type="domain" description="Thioredoxin" evidence="9">
    <location>
        <begin position="11"/>
        <end position="132"/>
    </location>
</feature>
<dbReference type="OMA" id="KQKLWGW"/>
<dbReference type="InterPro" id="IPR013766">
    <property type="entry name" value="Thioredoxin_domain"/>
</dbReference>
<dbReference type="AlphaFoldDB" id="A0A8J5XM45"/>
<dbReference type="PANTHER" id="PTHR45815">
    <property type="entry name" value="PROTEIN DISULFIDE-ISOMERASE A6"/>
    <property type="match status" value="1"/>
</dbReference>
<accession>A0A8J5XM45</accession>
<keyword evidence="6" id="KW-0676">Redox-active center</keyword>
<feature type="region of interest" description="Disordered" evidence="7">
    <location>
        <begin position="412"/>
        <end position="437"/>
    </location>
</feature>
<dbReference type="OrthoDB" id="10264505at2759"/>
<protein>
    <recommendedName>
        <fullName evidence="3">protein disulfide-isomerase</fullName>
        <ecNumber evidence="3">5.3.4.1</ecNumber>
    </recommendedName>
</protein>
<dbReference type="PROSITE" id="PS00194">
    <property type="entry name" value="THIOREDOXIN_1"/>
    <property type="match status" value="1"/>
</dbReference>
<dbReference type="PROSITE" id="PS51352">
    <property type="entry name" value="THIOREDOXIN_2"/>
    <property type="match status" value="2"/>
</dbReference>
<feature type="chain" id="PRO_5035217974" description="protein disulfide-isomerase" evidence="8">
    <location>
        <begin position="19"/>
        <end position="437"/>
    </location>
</feature>
<evidence type="ECO:0000256" key="4">
    <source>
        <dbReference type="ARBA" id="ARBA00023157"/>
    </source>
</evidence>
<keyword evidence="5" id="KW-0413">Isomerase</keyword>
<dbReference type="GO" id="GO:0015035">
    <property type="term" value="F:protein-disulfide reductase activity"/>
    <property type="evidence" value="ECO:0007669"/>
    <property type="project" value="TreeGrafter"/>
</dbReference>
<name>A0A8J5XM45_DIALT</name>
<evidence type="ECO:0000313" key="11">
    <source>
        <dbReference type="Proteomes" id="UP000751190"/>
    </source>
</evidence>
<evidence type="ECO:0000256" key="1">
    <source>
        <dbReference type="ARBA" id="ARBA00001182"/>
    </source>
</evidence>
<proteinExistence type="predicted"/>
<dbReference type="EMBL" id="JAGTXO010000009">
    <property type="protein sequence ID" value="KAG8465824.1"/>
    <property type="molecule type" value="Genomic_DNA"/>
</dbReference>
<dbReference type="EC" id="5.3.4.1" evidence="3"/>
<evidence type="ECO:0000256" key="8">
    <source>
        <dbReference type="SAM" id="SignalP"/>
    </source>
</evidence>
<dbReference type="PANTHER" id="PTHR45815:SF3">
    <property type="entry name" value="PROTEIN DISULFIDE-ISOMERASE A6"/>
    <property type="match status" value="1"/>
</dbReference>